<gene>
    <name evidence="1" type="ORF">G1H19_02060</name>
</gene>
<dbReference type="Proteomes" id="UP000470470">
    <property type="component" value="Unassembled WGS sequence"/>
</dbReference>
<sequence length="93" mass="9388">MTIEVLPEELYALADTLRAGSELALDVQGPLLPESFGGPLQAAVEEFTAGARAAAGALAGELGWLGDTVAGVADSWLGLDGSLLPARGTALPR</sequence>
<proteinExistence type="predicted"/>
<evidence type="ECO:0000313" key="2">
    <source>
        <dbReference type="Proteomes" id="UP000470470"/>
    </source>
</evidence>
<dbReference type="AlphaFoldDB" id="A0A7K3W9V4"/>
<comment type="caution">
    <text evidence="1">The sequence shown here is derived from an EMBL/GenBank/DDBJ whole genome shotgun (WGS) entry which is preliminary data.</text>
</comment>
<name>A0A7K3W9V4_9ACTN</name>
<accession>A0A7K3W9V4</accession>
<evidence type="ECO:0000313" key="1">
    <source>
        <dbReference type="EMBL" id="NEL52799.1"/>
    </source>
</evidence>
<reference evidence="1 2" key="1">
    <citation type="submission" date="2020-02" db="EMBL/GenBank/DDBJ databases">
        <title>The whole genome sequence of CPCC 205119.</title>
        <authorList>
            <person name="Jiang Z."/>
        </authorList>
    </citation>
    <scope>NUCLEOTIDE SEQUENCE [LARGE SCALE GENOMIC DNA]</scope>
    <source>
        <strain evidence="1 2">CPCC 205119</strain>
    </source>
</reference>
<organism evidence="1 2">
    <name type="scientific">Goekera deserti</name>
    <dbReference type="NCBI Taxonomy" id="2497753"/>
    <lineage>
        <taxon>Bacteria</taxon>
        <taxon>Bacillati</taxon>
        <taxon>Actinomycetota</taxon>
        <taxon>Actinomycetes</taxon>
        <taxon>Geodermatophilales</taxon>
        <taxon>Geodermatophilaceae</taxon>
        <taxon>Goekera</taxon>
    </lineage>
</organism>
<dbReference type="RefSeq" id="WP_152731630.1">
    <property type="nucleotide sequence ID" value="NZ_JAABOZ010000006.1"/>
</dbReference>
<dbReference type="EMBL" id="JAAGWK010000005">
    <property type="protein sequence ID" value="NEL52799.1"/>
    <property type="molecule type" value="Genomic_DNA"/>
</dbReference>
<keyword evidence="2" id="KW-1185">Reference proteome</keyword>
<protein>
    <submittedName>
        <fullName evidence="1">Uncharacterized protein</fullName>
    </submittedName>
</protein>